<feature type="region of interest" description="Disordered" evidence="1">
    <location>
        <begin position="213"/>
        <end position="238"/>
    </location>
</feature>
<dbReference type="AlphaFoldDB" id="A0AAD1YBD7"/>
<feature type="compositionally biased region" description="Basic and acidic residues" evidence="1">
    <location>
        <begin position="62"/>
        <end position="77"/>
    </location>
</feature>
<proteinExistence type="predicted"/>
<accession>A0AAD1YBD7</accession>
<evidence type="ECO:0000256" key="1">
    <source>
        <dbReference type="SAM" id="MobiDB-lite"/>
    </source>
</evidence>
<feature type="region of interest" description="Disordered" evidence="1">
    <location>
        <begin position="62"/>
        <end position="86"/>
    </location>
</feature>
<dbReference type="EMBL" id="CAMPGE010030141">
    <property type="protein sequence ID" value="CAI2387646.1"/>
    <property type="molecule type" value="Genomic_DNA"/>
</dbReference>
<comment type="caution">
    <text evidence="2">The sequence shown here is derived from an EMBL/GenBank/DDBJ whole genome shotgun (WGS) entry which is preliminary data.</text>
</comment>
<name>A0AAD1YBD7_EUPCR</name>
<evidence type="ECO:0000313" key="2">
    <source>
        <dbReference type="EMBL" id="CAI2387646.1"/>
    </source>
</evidence>
<dbReference type="Proteomes" id="UP001295684">
    <property type="component" value="Unassembled WGS sequence"/>
</dbReference>
<feature type="compositionally biased region" description="Low complexity" evidence="1">
    <location>
        <begin position="593"/>
        <end position="604"/>
    </location>
</feature>
<gene>
    <name evidence="2" type="ORF">ECRASSUSDP1_LOCUS29280</name>
</gene>
<evidence type="ECO:0000313" key="3">
    <source>
        <dbReference type="Proteomes" id="UP001295684"/>
    </source>
</evidence>
<sequence>MTYKIQKFAFMLPENEESKNDRRLGLYDQRNHALENHYYFSGKYTEDRFNGYDNYYQNFREEDTHEPEPCDEGERSKSPVKSSCNNAKGNLNFARRAISHNTKKLDKESYFKSRTSFGIAPSFDGYASEQKKRTISRCNDNLSSKHYYHRGSIENTQIPDSKRFNLEKLNYDRSSYKSLQRSKRSIKTSMASYYTTHKINTKNSNFNTNMGGRNPYWPKISSTKPDSYAKSATKKKRRLEVQEMPQEISFCDFETNPEMITTQHKYKSDFSRALQENEFTDSSSHHRFQPQIDCGRYKANAISTKPHTEGKESIFSFGEDDRRSNPPKKLVIKKKKLNQRAKMKLEIENIIKHIKDPSASLQRVRGAYEEPEDAEIRKLLLSYCYFLNDSLDSETSADKLFKVSKNVYKLLKTFNGSKEIRLYIKTLVRIAEAKINHLNNKRKAILEVEKEESRQSSMSPERSLKRSEKDFEFDVMMLCENYSKKLITKKEMKKTLKKLFQNTKTKLTMDNTDEFKQTKKNEKEVEIGVPRNLTPIRAIREAPYNADEFIQLKRARTPNGRDTMSLSESQIISTNQDTWKKIHKKFNKRKSSRASSTRSNRSLSNMSIGDLKTFNFERTKKGKIYMKINDQDSHQSQEKFKPNESFKEWTKVIERKNVDKIPLRRINQINKQK</sequence>
<protein>
    <submittedName>
        <fullName evidence="2">Uncharacterized protein</fullName>
    </submittedName>
</protein>
<organism evidence="2 3">
    <name type="scientific">Euplotes crassus</name>
    <dbReference type="NCBI Taxonomy" id="5936"/>
    <lineage>
        <taxon>Eukaryota</taxon>
        <taxon>Sar</taxon>
        <taxon>Alveolata</taxon>
        <taxon>Ciliophora</taxon>
        <taxon>Intramacronucleata</taxon>
        <taxon>Spirotrichea</taxon>
        <taxon>Hypotrichia</taxon>
        <taxon>Euplotida</taxon>
        <taxon>Euplotidae</taxon>
        <taxon>Moneuplotes</taxon>
    </lineage>
</organism>
<feature type="region of interest" description="Disordered" evidence="1">
    <location>
        <begin position="584"/>
        <end position="604"/>
    </location>
</feature>
<keyword evidence="3" id="KW-1185">Reference proteome</keyword>
<reference evidence="2" key="1">
    <citation type="submission" date="2023-07" db="EMBL/GenBank/DDBJ databases">
        <authorList>
            <consortium name="AG Swart"/>
            <person name="Singh M."/>
            <person name="Singh A."/>
            <person name="Seah K."/>
            <person name="Emmerich C."/>
        </authorList>
    </citation>
    <scope>NUCLEOTIDE SEQUENCE</scope>
    <source>
        <strain evidence="2">DP1</strain>
    </source>
</reference>